<dbReference type="OrthoDB" id="9785812at2"/>
<dbReference type="AlphaFoldDB" id="A0A5C8KNE9"/>
<evidence type="ECO:0000313" key="3">
    <source>
        <dbReference type="Proteomes" id="UP000321248"/>
    </source>
</evidence>
<evidence type="ECO:0000313" key="2">
    <source>
        <dbReference type="EMBL" id="TXK61030.1"/>
    </source>
</evidence>
<reference evidence="2 3" key="1">
    <citation type="submission" date="2019-08" db="EMBL/GenBank/DDBJ databases">
        <authorList>
            <person name="Karlyshev A.V."/>
        </authorList>
    </citation>
    <scope>NUCLEOTIDE SEQUENCE [LARGE SCALE GENOMIC DNA]</scope>
    <source>
        <strain evidence="2 3">Alg18-2.2</strain>
    </source>
</reference>
<protein>
    <submittedName>
        <fullName evidence="2">Zinc-binding dehydrogenase</fullName>
    </submittedName>
</protein>
<gene>
    <name evidence="2" type="ORF">FU658_10680</name>
</gene>
<organism evidence="2 3">
    <name type="scientific">Alkalisalibacterium limincola</name>
    <dbReference type="NCBI Taxonomy" id="2699169"/>
    <lineage>
        <taxon>Bacteria</taxon>
        <taxon>Pseudomonadati</taxon>
        <taxon>Pseudomonadota</taxon>
        <taxon>Gammaproteobacteria</taxon>
        <taxon>Lysobacterales</taxon>
        <taxon>Lysobacteraceae</taxon>
        <taxon>Alkalisalibacterium</taxon>
    </lineage>
</organism>
<dbReference type="Proteomes" id="UP000321248">
    <property type="component" value="Unassembled WGS sequence"/>
</dbReference>
<dbReference type="Gene3D" id="3.90.180.10">
    <property type="entry name" value="Medium-chain alcohol dehydrogenases, catalytic domain"/>
    <property type="match status" value="1"/>
</dbReference>
<dbReference type="EMBL" id="VRTS01000007">
    <property type="protein sequence ID" value="TXK61030.1"/>
    <property type="molecule type" value="Genomic_DNA"/>
</dbReference>
<evidence type="ECO:0000256" key="1">
    <source>
        <dbReference type="SAM" id="MobiDB-lite"/>
    </source>
</evidence>
<keyword evidence="3" id="KW-1185">Reference proteome</keyword>
<comment type="caution">
    <text evidence="2">The sequence shown here is derived from an EMBL/GenBank/DDBJ whole genome shotgun (WGS) entry which is preliminary data.</text>
</comment>
<dbReference type="Pfam" id="PF13602">
    <property type="entry name" value="ADH_zinc_N_2"/>
    <property type="match status" value="1"/>
</dbReference>
<accession>A0A5C8KNE9</accession>
<proteinExistence type="predicted"/>
<feature type="region of interest" description="Disordered" evidence="1">
    <location>
        <begin position="33"/>
        <end position="81"/>
    </location>
</feature>
<sequence length="137" mass="14589">MGRLRRPGNRVLRGVDVRASTLPLAVRRAGPGYRPAAARAEPVDLSRTPRHRRPGRCRSTGGAVVPGGNRPAVAQPRLGPTGGDAMNRVMVALLEAGIVQPAVSLELPLAQAGEAHRQVETGHTRGKVVLRVVRQPR</sequence>
<name>A0A5C8KNE9_9GAMM</name>